<dbReference type="InParanoid" id="A0A0D0D559"/>
<dbReference type="Proteomes" id="UP000054538">
    <property type="component" value="Unassembled WGS sequence"/>
</dbReference>
<proteinExistence type="predicted"/>
<protein>
    <submittedName>
        <fullName evidence="1">Uncharacterized protein</fullName>
    </submittedName>
</protein>
<organism evidence="1 2">
    <name type="scientific">Paxillus rubicundulus Ve08.2h10</name>
    <dbReference type="NCBI Taxonomy" id="930991"/>
    <lineage>
        <taxon>Eukaryota</taxon>
        <taxon>Fungi</taxon>
        <taxon>Dikarya</taxon>
        <taxon>Basidiomycota</taxon>
        <taxon>Agaricomycotina</taxon>
        <taxon>Agaricomycetes</taxon>
        <taxon>Agaricomycetidae</taxon>
        <taxon>Boletales</taxon>
        <taxon>Paxilineae</taxon>
        <taxon>Paxillaceae</taxon>
        <taxon>Paxillus</taxon>
    </lineage>
</organism>
<dbReference type="HOGENOM" id="CLU_003703_4_4_1"/>
<dbReference type="EMBL" id="KN831442">
    <property type="protein sequence ID" value="KIK71940.1"/>
    <property type="molecule type" value="Genomic_DNA"/>
</dbReference>
<dbReference type="OrthoDB" id="3257613at2759"/>
<keyword evidence="2" id="KW-1185">Reference proteome</keyword>
<sequence length="53" mass="6224">MDGNFKAEHMHDKKPDDQVFLMDGKGYRVGQEKYHDYLKAAKDAPKTVITIRW</sequence>
<dbReference type="AlphaFoldDB" id="A0A0D0D559"/>
<accession>A0A0D0D559</accession>
<reference evidence="1 2" key="1">
    <citation type="submission" date="2014-04" db="EMBL/GenBank/DDBJ databases">
        <authorList>
            <consortium name="DOE Joint Genome Institute"/>
            <person name="Kuo A."/>
            <person name="Kohler A."/>
            <person name="Jargeat P."/>
            <person name="Nagy L.G."/>
            <person name="Floudas D."/>
            <person name="Copeland A."/>
            <person name="Barry K.W."/>
            <person name="Cichocki N."/>
            <person name="Veneault-Fourrey C."/>
            <person name="LaButti K."/>
            <person name="Lindquist E.A."/>
            <person name="Lipzen A."/>
            <person name="Lundell T."/>
            <person name="Morin E."/>
            <person name="Murat C."/>
            <person name="Sun H."/>
            <person name="Tunlid A."/>
            <person name="Henrissat B."/>
            <person name="Grigoriev I.V."/>
            <person name="Hibbett D.S."/>
            <person name="Martin F."/>
            <person name="Nordberg H.P."/>
            <person name="Cantor M.N."/>
            <person name="Hua S.X."/>
        </authorList>
    </citation>
    <scope>NUCLEOTIDE SEQUENCE [LARGE SCALE GENOMIC DNA]</scope>
    <source>
        <strain evidence="1 2">Ve08.2h10</strain>
    </source>
</reference>
<evidence type="ECO:0000313" key="1">
    <source>
        <dbReference type="EMBL" id="KIK71940.1"/>
    </source>
</evidence>
<reference evidence="2" key="2">
    <citation type="submission" date="2015-01" db="EMBL/GenBank/DDBJ databases">
        <title>Evolutionary Origins and Diversification of the Mycorrhizal Mutualists.</title>
        <authorList>
            <consortium name="DOE Joint Genome Institute"/>
            <consortium name="Mycorrhizal Genomics Consortium"/>
            <person name="Kohler A."/>
            <person name="Kuo A."/>
            <person name="Nagy L.G."/>
            <person name="Floudas D."/>
            <person name="Copeland A."/>
            <person name="Barry K.W."/>
            <person name="Cichocki N."/>
            <person name="Veneault-Fourrey C."/>
            <person name="LaButti K."/>
            <person name="Lindquist E.A."/>
            <person name="Lipzen A."/>
            <person name="Lundell T."/>
            <person name="Morin E."/>
            <person name="Murat C."/>
            <person name="Riley R."/>
            <person name="Ohm R."/>
            <person name="Sun H."/>
            <person name="Tunlid A."/>
            <person name="Henrissat B."/>
            <person name="Grigoriev I.V."/>
            <person name="Hibbett D.S."/>
            <person name="Martin F."/>
        </authorList>
    </citation>
    <scope>NUCLEOTIDE SEQUENCE [LARGE SCALE GENOMIC DNA]</scope>
    <source>
        <strain evidence="2">Ve08.2h10</strain>
    </source>
</reference>
<gene>
    <name evidence="1" type="ORF">PAXRUDRAFT_22608</name>
</gene>
<name>A0A0D0D559_9AGAM</name>
<evidence type="ECO:0000313" key="2">
    <source>
        <dbReference type="Proteomes" id="UP000054538"/>
    </source>
</evidence>